<protein>
    <recommendedName>
        <fullName evidence="11">Stress response kinase A</fullName>
        <ecNumber evidence="11">2.7.11.1</ecNumber>
    </recommendedName>
    <alternativeName>
        <fullName evidence="11">Serine/threonine-protein kinase SrkA</fullName>
    </alternativeName>
</protein>
<dbReference type="GO" id="GO:0005737">
    <property type="term" value="C:cytoplasm"/>
    <property type="evidence" value="ECO:0007669"/>
    <property type="project" value="UniProtKB-SubCell"/>
</dbReference>
<dbReference type="SUPFAM" id="SSF56112">
    <property type="entry name" value="Protein kinase-like (PK-like)"/>
    <property type="match status" value="1"/>
</dbReference>
<dbReference type="HAMAP" id="MF_01497">
    <property type="entry name" value="SrkA_kinase"/>
    <property type="match status" value="1"/>
</dbReference>
<dbReference type="InterPro" id="IPR032882">
    <property type="entry name" value="SrkA/RdoA"/>
</dbReference>
<evidence type="ECO:0000259" key="12">
    <source>
        <dbReference type="Pfam" id="PF01636"/>
    </source>
</evidence>
<comment type="catalytic activity">
    <reaction evidence="11">
        <text>L-threonyl-[protein] + ATP = O-phospho-L-threonyl-[protein] + ADP + H(+)</text>
        <dbReference type="Rhea" id="RHEA:46608"/>
        <dbReference type="Rhea" id="RHEA-COMP:11060"/>
        <dbReference type="Rhea" id="RHEA-COMP:11605"/>
        <dbReference type="ChEBI" id="CHEBI:15378"/>
        <dbReference type="ChEBI" id="CHEBI:30013"/>
        <dbReference type="ChEBI" id="CHEBI:30616"/>
        <dbReference type="ChEBI" id="CHEBI:61977"/>
        <dbReference type="ChEBI" id="CHEBI:456216"/>
        <dbReference type="EC" id="2.7.11.1"/>
    </reaction>
</comment>
<dbReference type="InterPro" id="IPR002575">
    <property type="entry name" value="Aminoglycoside_PTrfase"/>
</dbReference>
<evidence type="ECO:0000256" key="8">
    <source>
        <dbReference type="ARBA" id="ARBA00022840"/>
    </source>
</evidence>
<evidence type="ECO:0000256" key="7">
    <source>
        <dbReference type="ARBA" id="ARBA00022777"/>
    </source>
</evidence>
<keyword evidence="9 11" id="KW-0460">Magnesium</keyword>
<evidence type="ECO:0000256" key="4">
    <source>
        <dbReference type="ARBA" id="ARBA00022679"/>
    </source>
</evidence>
<gene>
    <name evidence="11" type="primary">srkA</name>
    <name evidence="13" type="ORF">K7J14_04360</name>
</gene>
<keyword evidence="10 11" id="KW-0346">Stress response</keyword>
<keyword evidence="8 11" id="KW-0067">ATP-binding</keyword>
<comment type="function">
    <text evidence="11">A protein kinase that phosphorylates Ser and Thr residues. Probably acts to suppress the effects of stress linked to accumulation of reactive oxygen species. Probably involved in the extracytoplasmic stress response.</text>
</comment>
<name>A0AAE3EI48_9SPIR</name>
<evidence type="ECO:0000256" key="1">
    <source>
        <dbReference type="ARBA" id="ARBA00022490"/>
    </source>
</evidence>
<dbReference type="NCBIfam" id="NF008738">
    <property type="entry name" value="PRK11768.1"/>
    <property type="match status" value="1"/>
</dbReference>
<dbReference type="GO" id="GO:0004674">
    <property type="term" value="F:protein serine/threonine kinase activity"/>
    <property type="evidence" value="ECO:0007669"/>
    <property type="project" value="UniProtKB-UniRule"/>
</dbReference>
<comment type="caution">
    <text evidence="13">The sequence shown here is derived from an EMBL/GenBank/DDBJ whole genome shotgun (WGS) entry which is preliminary data.</text>
</comment>
<sequence>MTEHPGDFSLLEPDTIFEAAEEHSGLFFDGVLTHYNSYVNRVYGLKDEDDREYVAKFYRPGRWSEKAILEEHEFLADAAAAELPVVSPIQGKSGSTLGSHEGYRFALFPRLRARTFDIYQEEDWIRVGALIGRLHEAGCKKKSVHRVVCAPDGVAAITIGILRENSLVHPDCEAEFFAVCDHAMKTFPARFEGIPFQRIHGDCHRGNMLETASRELSLIDFDDMMTGPAVQDLWLLLPGHLKHSRREMNLIIEGYEQFRPFDRAWLDLVEPLRFMRQLYFLGWQAAQRGDAGFQERYPGWGSRAFWITETEDLALQLAEAEKT</sequence>
<comment type="catalytic activity">
    <reaction evidence="11">
        <text>L-seryl-[protein] + ATP = O-phospho-L-seryl-[protein] + ADP + H(+)</text>
        <dbReference type="Rhea" id="RHEA:17989"/>
        <dbReference type="Rhea" id="RHEA-COMP:9863"/>
        <dbReference type="Rhea" id="RHEA-COMP:11604"/>
        <dbReference type="ChEBI" id="CHEBI:15378"/>
        <dbReference type="ChEBI" id="CHEBI:29999"/>
        <dbReference type="ChEBI" id="CHEBI:30616"/>
        <dbReference type="ChEBI" id="CHEBI:83421"/>
        <dbReference type="ChEBI" id="CHEBI:456216"/>
        <dbReference type="EC" id="2.7.11.1"/>
    </reaction>
</comment>
<evidence type="ECO:0000313" key="14">
    <source>
        <dbReference type="Proteomes" id="UP001198163"/>
    </source>
</evidence>
<reference evidence="13" key="1">
    <citation type="submission" date="2021-08" db="EMBL/GenBank/DDBJ databases">
        <title>Comparative analyses of Brucepasteria parasyntrophica and Teretinema zuelzerae.</title>
        <authorList>
            <person name="Song Y."/>
            <person name="Brune A."/>
        </authorList>
    </citation>
    <scope>NUCLEOTIDE SEQUENCE</scope>
    <source>
        <strain evidence="13">DSM 1903</strain>
    </source>
</reference>
<dbReference type="EMBL" id="JAINWA010000001">
    <property type="protein sequence ID" value="MCD1653929.1"/>
    <property type="molecule type" value="Genomic_DNA"/>
</dbReference>
<keyword evidence="1 11" id="KW-0963">Cytoplasm</keyword>
<dbReference type="Proteomes" id="UP001198163">
    <property type="component" value="Unassembled WGS sequence"/>
</dbReference>
<feature type="binding site" evidence="11">
    <location>
        <position position="207"/>
    </location>
    <ligand>
        <name>Mg(2+)</name>
        <dbReference type="ChEBI" id="CHEBI:18420"/>
    </ligand>
</feature>
<evidence type="ECO:0000256" key="10">
    <source>
        <dbReference type="ARBA" id="ARBA00023016"/>
    </source>
</evidence>
<comment type="subunit">
    <text evidence="11">Monomer.</text>
</comment>
<comment type="subcellular location">
    <subcellularLocation>
        <location evidence="11">Cytoplasm</location>
    </subcellularLocation>
</comment>
<keyword evidence="2 11" id="KW-0723">Serine/threonine-protein kinase</keyword>
<evidence type="ECO:0000256" key="6">
    <source>
        <dbReference type="ARBA" id="ARBA00022741"/>
    </source>
</evidence>
<comment type="similarity">
    <text evidence="11">Belongs to the SrkA/RdoA protein kinase family.</text>
</comment>
<dbReference type="Pfam" id="PF01636">
    <property type="entry name" value="APH"/>
    <property type="match status" value="1"/>
</dbReference>
<evidence type="ECO:0000256" key="5">
    <source>
        <dbReference type="ARBA" id="ARBA00022723"/>
    </source>
</evidence>
<keyword evidence="4 11" id="KW-0808">Transferase</keyword>
<proteinExistence type="inferred from homology"/>
<evidence type="ECO:0000256" key="3">
    <source>
        <dbReference type="ARBA" id="ARBA00022553"/>
    </source>
</evidence>
<organism evidence="13 14">
    <name type="scientific">Teretinema zuelzerae</name>
    <dbReference type="NCBI Taxonomy" id="156"/>
    <lineage>
        <taxon>Bacteria</taxon>
        <taxon>Pseudomonadati</taxon>
        <taxon>Spirochaetota</taxon>
        <taxon>Spirochaetia</taxon>
        <taxon>Spirochaetales</taxon>
        <taxon>Treponemataceae</taxon>
        <taxon>Teretinema</taxon>
    </lineage>
</organism>
<feature type="active site" evidence="11">
    <location>
        <position position="220"/>
    </location>
</feature>
<keyword evidence="14" id="KW-1185">Reference proteome</keyword>
<dbReference type="Gene3D" id="1.20.1270.170">
    <property type="match status" value="1"/>
</dbReference>
<dbReference type="InterPro" id="IPR011009">
    <property type="entry name" value="Kinase-like_dom_sf"/>
</dbReference>
<evidence type="ECO:0000256" key="11">
    <source>
        <dbReference type="HAMAP-Rule" id="MF_01497"/>
    </source>
</evidence>
<keyword evidence="5 11" id="KW-0479">Metal-binding</keyword>
<feature type="binding site" evidence="11">
    <location>
        <position position="220"/>
    </location>
    <ligand>
        <name>Mg(2+)</name>
        <dbReference type="ChEBI" id="CHEBI:18420"/>
    </ligand>
</feature>
<dbReference type="Gene3D" id="3.30.200.70">
    <property type="match status" value="1"/>
</dbReference>
<dbReference type="AlphaFoldDB" id="A0AAE3EI48"/>
<dbReference type="EC" id="2.7.11.1" evidence="11"/>
<comment type="cofactor">
    <cofactor evidence="11">
        <name>Mg(2+)</name>
        <dbReference type="ChEBI" id="CHEBI:18420"/>
    </cofactor>
</comment>
<dbReference type="PANTHER" id="PTHR39573:SF1">
    <property type="entry name" value="STRESS RESPONSE KINASE A"/>
    <property type="match status" value="1"/>
</dbReference>
<dbReference type="GO" id="GO:0000287">
    <property type="term" value="F:magnesium ion binding"/>
    <property type="evidence" value="ECO:0007669"/>
    <property type="project" value="UniProtKB-UniRule"/>
</dbReference>
<evidence type="ECO:0000256" key="2">
    <source>
        <dbReference type="ARBA" id="ARBA00022527"/>
    </source>
</evidence>
<evidence type="ECO:0000313" key="13">
    <source>
        <dbReference type="EMBL" id="MCD1653929.1"/>
    </source>
</evidence>
<feature type="active site" description="Proton acceptor" evidence="11">
    <location>
        <position position="202"/>
    </location>
</feature>
<evidence type="ECO:0000256" key="9">
    <source>
        <dbReference type="ARBA" id="ARBA00022842"/>
    </source>
</evidence>
<feature type="site" description="ATP" evidence="11">
    <location>
        <position position="37"/>
    </location>
</feature>
<dbReference type="GO" id="GO:0005524">
    <property type="term" value="F:ATP binding"/>
    <property type="evidence" value="ECO:0007669"/>
    <property type="project" value="UniProtKB-UniRule"/>
</dbReference>
<keyword evidence="3 11" id="KW-0597">Phosphoprotein</keyword>
<feature type="domain" description="Aminoglycoside phosphotransferase" evidence="12">
    <location>
        <begin position="38"/>
        <end position="255"/>
    </location>
</feature>
<dbReference type="PANTHER" id="PTHR39573">
    <property type="entry name" value="STRESS RESPONSE KINASE A"/>
    <property type="match status" value="1"/>
</dbReference>
<dbReference type="Gene3D" id="1.10.510.10">
    <property type="entry name" value="Transferase(Phosphotransferase) domain 1"/>
    <property type="match status" value="1"/>
</dbReference>
<dbReference type="RefSeq" id="WP_230753559.1">
    <property type="nucleotide sequence ID" value="NZ_JAINWA010000001.1"/>
</dbReference>
<accession>A0AAE3EI48</accession>
<keyword evidence="6 11" id="KW-0547">Nucleotide-binding</keyword>
<keyword evidence="7 11" id="KW-0418">Kinase</keyword>